<comment type="caution">
    <text evidence="1">The sequence shown here is derived from an EMBL/GenBank/DDBJ whole genome shotgun (WGS) entry which is preliminary data.</text>
</comment>
<evidence type="ECO:0000313" key="2">
    <source>
        <dbReference type="Proteomes" id="UP000308181"/>
    </source>
</evidence>
<keyword evidence="2" id="KW-1185">Reference proteome</keyword>
<protein>
    <submittedName>
        <fullName evidence="1">Uncharacterized protein</fullName>
    </submittedName>
</protein>
<evidence type="ECO:0000313" key="1">
    <source>
        <dbReference type="EMBL" id="TKB98697.1"/>
    </source>
</evidence>
<sequence length="153" mass="16973">MYLNNFQSYIFGAVLLFVMGFVACEKSISDLPALELGKTSILKTNQSVNFKSTANDNLKLTVVALIDKFCPKGTTCVVAGYAEAKLTIINQNNQNVAFSLFFGDYYGNPKKLGFKPDTLDFNLHQKAYRAILKSIKSGDNDDQLQAEIVLLEK</sequence>
<organism evidence="1 2">
    <name type="scientific">Pedobacter cryophilus</name>
    <dbReference type="NCBI Taxonomy" id="2571271"/>
    <lineage>
        <taxon>Bacteria</taxon>
        <taxon>Pseudomonadati</taxon>
        <taxon>Bacteroidota</taxon>
        <taxon>Sphingobacteriia</taxon>
        <taxon>Sphingobacteriales</taxon>
        <taxon>Sphingobacteriaceae</taxon>
        <taxon>Pedobacter</taxon>
    </lineage>
</organism>
<dbReference type="AlphaFoldDB" id="A0A4U1C162"/>
<dbReference type="Proteomes" id="UP000308181">
    <property type="component" value="Unassembled WGS sequence"/>
</dbReference>
<dbReference type="EMBL" id="SWBP01000002">
    <property type="protein sequence ID" value="TKB98697.1"/>
    <property type="molecule type" value="Genomic_DNA"/>
</dbReference>
<dbReference type="OrthoDB" id="163809at2"/>
<proteinExistence type="predicted"/>
<dbReference type="RefSeq" id="WP_136825512.1">
    <property type="nucleotide sequence ID" value="NZ_SWBP01000002.1"/>
</dbReference>
<gene>
    <name evidence="1" type="ORF">FA046_06160</name>
</gene>
<accession>A0A4U1C162</accession>
<name>A0A4U1C162_9SPHI</name>
<reference evidence="1 2" key="1">
    <citation type="submission" date="2019-04" db="EMBL/GenBank/DDBJ databases">
        <title>Pedobacter sp. AR-3-17 sp. nov., isolated from Arctic soil.</title>
        <authorList>
            <person name="Dahal R.H."/>
            <person name="Kim D.-U."/>
        </authorList>
    </citation>
    <scope>NUCLEOTIDE SEQUENCE [LARGE SCALE GENOMIC DNA]</scope>
    <source>
        <strain evidence="1 2">AR-3-17</strain>
    </source>
</reference>